<name>A0A916RCY9_9HYPH</name>
<proteinExistence type="predicted"/>
<organism evidence="2 3">
    <name type="scientific">Pelagibacterium lentulum</name>
    <dbReference type="NCBI Taxonomy" id="2029865"/>
    <lineage>
        <taxon>Bacteria</taxon>
        <taxon>Pseudomonadati</taxon>
        <taxon>Pseudomonadota</taxon>
        <taxon>Alphaproteobacteria</taxon>
        <taxon>Hyphomicrobiales</taxon>
        <taxon>Devosiaceae</taxon>
        <taxon>Pelagibacterium</taxon>
    </lineage>
</organism>
<dbReference type="InterPro" id="IPR000073">
    <property type="entry name" value="AB_hydrolase_1"/>
</dbReference>
<dbReference type="Gene3D" id="3.40.50.1820">
    <property type="entry name" value="alpha/beta hydrolase"/>
    <property type="match status" value="1"/>
</dbReference>
<protein>
    <submittedName>
        <fullName evidence="2">Alpha/beta hydrolase</fullName>
    </submittedName>
</protein>
<evidence type="ECO:0000313" key="3">
    <source>
        <dbReference type="Proteomes" id="UP000596977"/>
    </source>
</evidence>
<dbReference type="InterPro" id="IPR029058">
    <property type="entry name" value="AB_hydrolase_fold"/>
</dbReference>
<keyword evidence="3" id="KW-1185">Reference proteome</keyword>
<dbReference type="GO" id="GO:0016787">
    <property type="term" value="F:hydrolase activity"/>
    <property type="evidence" value="ECO:0007669"/>
    <property type="project" value="UniProtKB-KW"/>
</dbReference>
<dbReference type="PANTHER" id="PTHR43433:SF5">
    <property type="entry name" value="AB HYDROLASE-1 DOMAIN-CONTAINING PROTEIN"/>
    <property type="match status" value="1"/>
</dbReference>
<evidence type="ECO:0000313" key="2">
    <source>
        <dbReference type="EMBL" id="GGA50856.1"/>
    </source>
</evidence>
<dbReference type="SUPFAM" id="SSF53474">
    <property type="entry name" value="alpha/beta-Hydrolases"/>
    <property type="match status" value="1"/>
</dbReference>
<sequence>MFWRKTSNTDLPQFAGMPVNSICVGHADRMLAVHIHGDLRQSQMPIVCLPGYVRNMLDFSELPTGLGRGTAPVPPLVMIDLAGRGRSAPLPAKVPYSTLSDAQDALAVLDALGIARAVICGQGHGGQVAMVMARDRPRLFGGTILIDAGPAVDPRGLVRLRNNLRHITGLKDSRLVSADLRKILLTDYPDANETKLEKLIERLFRLDSRGRAHGLYDDRLVSQLEHLSFDDVLEPQWALFDCLSHAPMLLMRSQFGDTLRGSTFDEMARRRQDARTLVIEGRGSPALLETAQELDAIASFAADCEPPTSEADD</sequence>
<comment type="caution">
    <text evidence="2">The sequence shown here is derived from an EMBL/GenBank/DDBJ whole genome shotgun (WGS) entry which is preliminary data.</text>
</comment>
<dbReference type="PANTHER" id="PTHR43433">
    <property type="entry name" value="HYDROLASE, ALPHA/BETA FOLD FAMILY PROTEIN"/>
    <property type="match status" value="1"/>
</dbReference>
<reference evidence="2 3" key="1">
    <citation type="journal article" date="2014" name="Int. J. Syst. Evol. Microbiol.">
        <title>Complete genome sequence of Corynebacterium casei LMG S-19264T (=DSM 44701T), isolated from a smear-ripened cheese.</title>
        <authorList>
            <consortium name="US DOE Joint Genome Institute (JGI-PGF)"/>
            <person name="Walter F."/>
            <person name="Albersmeier A."/>
            <person name="Kalinowski J."/>
            <person name="Ruckert C."/>
        </authorList>
    </citation>
    <scope>NUCLEOTIDE SEQUENCE [LARGE SCALE GENOMIC DNA]</scope>
    <source>
        <strain evidence="2 3">CGMCC 1.15896</strain>
    </source>
</reference>
<feature type="domain" description="AB hydrolase-1" evidence="1">
    <location>
        <begin position="45"/>
        <end position="151"/>
    </location>
</feature>
<dbReference type="Proteomes" id="UP000596977">
    <property type="component" value="Unassembled WGS sequence"/>
</dbReference>
<dbReference type="EMBL" id="BMKB01000003">
    <property type="protein sequence ID" value="GGA50856.1"/>
    <property type="molecule type" value="Genomic_DNA"/>
</dbReference>
<gene>
    <name evidence="2" type="ORF">GCM10011499_21080</name>
</gene>
<accession>A0A916RCY9</accession>
<dbReference type="Pfam" id="PF00561">
    <property type="entry name" value="Abhydrolase_1"/>
    <property type="match status" value="1"/>
</dbReference>
<keyword evidence="2" id="KW-0378">Hydrolase</keyword>
<dbReference type="InterPro" id="IPR050471">
    <property type="entry name" value="AB_hydrolase"/>
</dbReference>
<dbReference type="AlphaFoldDB" id="A0A916RCY9"/>
<evidence type="ECO:0000259" key="1">
    <source>
        <dbReference type="Pfam" id="PF00561"/>
    </source>
</evidence>